<dbReference type="InterPro" id="IPR009061">
    <property type="entry name" value="DNA-bd_dom_put_sf"/>
</dbReference>
<dbReference type="GO" id="GO:0003677">
    <property type="term" value="F:DNA binding"/>
    <property type="evidence" value="ECO:0007669"/>
    <property type="project" value="UniProtKB-KW"/>
</dbReference>
<dbReference type="PROSITE" id="PS00552">
    <property type="entry name" value="HTH_MERR_1"/>
    <property type="match status" value="1"/>
</dbReference>
<evidence type="ECO:0000313" key="3">
    <source>
        <dbReference type="EMBL" id="SDR54638.1"/>
    </source>
</evidence>
<sequence>MKIGELSRHSGVSVRMLRYYESEGVLTPARTSAGYREFDAVAVETLKRIQMLTSAGLKLETIRQLLPCVRSTEPTFEPCSEMRAILRQQIELLDSRMATLSNSRQILSRFLFDAANDPGKSQKVRQ</sequence>
<dbReference type="InterPro" id="IPR000551">
    <property type="entry name" value="MerR-type_HTH_dom"/>
</dbReference>
<dbReference type="PRINTS" id="PR00040">
    <property type="entry name" value="HTHMERR"/>
</dbReference>
<proteinExistence type="predicted"/>
<dbReference type="Gene3D" id="1.10.1660.10">
    <property type="match status" value="1"/>
</dbReference>
<evidence type="ECO:0000256" key="1">
    <source>
        <dbReference type="ARBA" id="ARBA00023125"/>
    </source>
</evidence>
<dbReference type="PANTHER" id="PTHR30204">
    <property type="entry name" value="REDOX-CYCLING DRUG-SENSING TRANSCRIPTIONAL ACTIVATOR SOXR"/>
    <property type="match status" value="1"/>
</dbReference>
<dbReference type="InterPro" id="IPR047057">
    <property type="entry name" value="MerR_fam"/>
</dbReference>
<dbReference type="RefSeq" id="WP_074774218.1">
    <property type="nucleotide sequence ID" value="NZ_FNKP01000004.1"/>
</dbReference>
<dbReference type="CDD" id="cd01282">
    <property type="entry name" value="HTH_MerR-like_sg3"/>
    <property type="match status" value="1"/>
</dbReference>
<dbReference type="EMBL" id="FNKP01000004">
    <property type="protein sequence ID" value="SDR54638.1"/>
    <property type="molecule type" value="Genomic_DNA"/>
</dbReference>
<dbReference type="OrthoDB" id="5297305at2"/>
<dbReference type="AlphaFoldDB" id="A0A1H1JX63"/>
<dbReference type="GO" id="GO:0003700">
    <property type="term" value="F:DNA-binding transcription factor activity"/>
    <property type="evidence" value="ECO:0007669"/>
    <property type="project" value="InterPro"/>
</dbReference>
<evidence type="ECO:0000313" key="4">
    <source>
        <dbReference type="Proteomes" id="UP000183487"/>
    </source>
</evidence>
<protein>
    <submittedName>
        <fullName evidence="3">DNA-binding transcriptional regulator, MerR family</fullName>
    </submittedName>
</protein>
<dbReference type="SUPFAM" id="SSF46955">
    <property type="entry name" value="Putative DNA-binding domain"/>
    <property type="match status" value="1"/>
</dbReference>
<evidence type="ECO:0000259" key="2">
    <source>
        <dbReference type="PROSITE" id="PS50937"/>
    </source>
</evidence>
<feature type="domain" description="HTH merR-type" evidence="2">
    <location>
        <begin position="1"/>
        <end position="68"/>
    </location>
</feature>
<dbReference type="SMART" id="SM00422">
    <property type="entry name" value="HTH_MERR"/>
    <property type="match status" value="1"/>
</dbReference>
<dbReference type="Proteomes" id="UP000183487">
    <property type="component" value="Unassembled WGS sequence"/>
</dbReference>
<accession>A0A1H1JX63</accession>
<keyword evidence="4" id="KW-1185">Reference proteome</keyword>
<gene>
    <name evidence="3" type="ORF">SAMN05443245_7472</name>
</gene>
<keyword evidence="1 3" id="KW-0238">DNA-binding</keyword>
<name>A0A1H1JX63_9BURK</name>
<dbReference type="Pfam" id="PF13411">
    <property type="entry name" value="MerR_1"/>
    <property type="match status" value="1"/>
</dbReference>
<dbReference type="PROSITE" id="PS50937">
    <property type="entry name" value="HTH_MERR_2"/>
    <property type="match status" value="1"/>
</dbReference>
<reference evidence="4" key="1">
    <citation type="submission" date="2016-10" db="EMBL/GenBank/DDBJ databases">
        <authorList>
            <person name="Varghese N."/>
        </authorList>
    </citation>
    <scope>NUCLEOTIDE SEQUENCE [LARGE SCALE GENOMIC DNA]</scope>
    <source>
        <strain evidence="4">GAS106B</strain>
    </source>
</reference>
<dbReference type="PANTHER" id="PTHR30204:SF92">
    <property type="entry name" value="HTH-TYPE TRANSCRIPTIONAL REGULATOR ZNTR"/>
    <property type="match status" value="1"/>
</dbReference>
<organism evidence="3 4">
    <name type="scientific">Paraburkholderia fungorum</name>
    <dbReference type="NCBI Taxonomy" id="134537"/>
    <lineage>
        <taxon>Bacteria</taxon>
        <taxon>Pseudomonadati</taxon>
        <taxon>Pseudomonadota</taxon>
        <taxon>Betaproteobacteria</taxon>
        <taxon>Burkholderiales</taxon>
        <taxon>Burkholderiaceae</taxon>
        <taxon>Paraburkholderia</taxon>
    </lineage>
</organism>